<dbReference type="Gene3D" id="3.40.50.1820">
    <property type="entry name" value="alpha/beta hydrolase"/>
    <property type="match status" value="1"/>
</dbReference>
<accession>A0ABU3BLR8</accession>
<protein>
    <recommendedName>
        <fullName evidence="4">Alpha/beta hydrolase family protein</fullName>
    </recommendedName>
</protein>
<proteinExistence type="predicted"/>
<evidence type="ECO:0000313" key="2">
    <source>
        <dbReference type="EMBL" id="MDT0630171.1"/>
    </source>
</evidence>
<evidence type="ECO:0008006" key="4">
    <source>
        <dbReference type="Google" id="ProtNLM"/>
    </source>
</evidence>
<feature type="region of interest" description="Disordered" evidence="1">
    <location>
        <begin position="291"/>
        <end position="317"/>
    </location>
</feature>
<comment type="caution">
    <text evidence="2">The sequence shown here is derived from an EMBL/GenBank/DDBJ whole genome shotgun (WGS) entry which is preliminary data.</text>
</comment>
<dbReference type="InterPro" id="IPR029058">
    <property type="entry name" value="AB_hydrolase_fold"/>
</dbReference>
<name>A0ABU3BLR8_9BACT</name>
<gene>
    <name evidence="2" type="ORF">RM540_00285</name>
</gene>
<evidence type="ECO:0000256" key="1">
    <source>
        <dbReference type="SAM" id="MobiDB-lite"/>
    </source>
</evidence>
<keyword evidence="3" id="KW-1185">Reference proteome</keyword>
<dbReference type="Proteomes" id="UP001267426">
    <property type="component" value="Unassembled WGS sequence"/>
</dbReference>
<dbReference type="SUPFAM" id="SSF53474">
    <property type="entry name" value="alpha/beta-Hydrolases"/>
    <property type="match status" value="1"/>
</dbReference>
<dbReference type="EMBL" id="JAVRHT010000001">
    <property type="protein sequence ID" value="MDT0630171.1"/>
    <property type="molecule type" value="Genomic_DNA"/>
</dbReference>
<organism evidence="2 3">
    <name type="scientific">Rubrivirga litoralis</name>
    <dbReference type="NCBI Taxonomy" id="3075598"/>
    <lineage>
        <taxon>Bacteria</taxon>
        <taxon>Pseudomonadati</taxon>
        <taxon>Rhodothermota</taxon>
        <taxon>Rhodothermia</taxon>
        <taxon>Rhodothermales</taxon>
        <taxon>Rubricoccaceae</taxon>
        <taxon>Rubrivirga</taxon>
    </lineage>
</organism>
<reference evidence="2 3" key="1">
    <citation type="submission" date="2023-09" db="EMBL/GenBank/DDBJ databases">
        <authorList>
            <person name="Rey-Velasco X."/>
        </authorList>
    </citation>
    <scope>NUCLEOTIDE SEQUENCE [LARGE SCALE GENOMIC DNA]</scope>
    <source>
        <strain evidence="2 3">F394</strain>
    </source>
</reference>
<evidence type="ECO:0000313" key="3">
    <source>
        <dbReference type="Proteomes" id="UP001267426"/>
    </source>
</evidence>
<sequence length="317" mass="34131">MLRALASRALDPIGVRLYRRFVFRPAQTPQARPEGGAASRAWESVWCSRSDGHGVAGLWGRAEGGARGVAVCAHPFKRSGKGFFLEHGHAAMLRRAGYHVLLFDFGGFGETPQQSVLFPRDVLAAGEEAERRAPGLPVGFLGVCFGAVYGACAFATPGHPFQAAVLDAPYANEVDALHAMSNSDAPSRARRVQSAVVRWGRPLFPTLNPLRQASRATGLRGVLMIAGGADDLSPPAGVRRYVPAFARAGIRCERWTVAVAEHLDAFKTAPEAYAERVVSFFDRHLAPPAECSAPVRTDRPARTSRSGWTAPLVPARR</sequence>
<dbReference type="RefSeq" id="WP_311661118.1">
    <property type="nucleotide sequence ID" value="NZ_JAVRHT010000001.1"/>
</dbReference>